<keyword evidence="3" id="KW-1185">Reference proteome</keyword>
<organism evidence="2 3">
    <name type="scientific">Chloropicon primus</name>
    <dbReference type="NCBI Taxonomy" id="1764295"/>
    <lineage>
        <taxon>Eukaryota</taxon>
        <taxon>Viridiplantae</taxon>
        <taxon>Chlorophyta</taxon>
        <taxon>Chloropicophyceae</taxon>
        <taxon>Chloropicales</taxon>
        <taxon>Chloropicaceae</taxon>
        <taxon>Chloropicon</taxon>
    </lineage>
</organism>
<dbReference type="Gene3D" id="1.10.10.10">
    <property type="entry name" value="Winged helix-like DNA-binding domain superfamily/Winged helix DNA-binding domain"/>
    <property type="match status" value="1"/>
</dbReference>
<dbReference type="AlphaFoldDB" id="A0A5B8MTD8"/>
<dbReference type="Proteomes" id="UP000316726">
    <property type="component" value="Chromosome 10"/>
</dbReference>
<dbReference type="PANTHER" id="PTHR12732">
    <property type="entry name" value="UNCHARACTERIZED PROTEASOME COMPONENT REGION PCI-CONTAINING"/>
    <property type="match status" value="1"/>
</dbReference>
<dbReference type="PANTHER" id="PTHR12732:SF0">
    <property type="entry name" value="PCI DOMAIN-CONTAINING PROTEIN 2"/>
    <property type="match status" value="1"/>
</dbReference>
<dbReference type="EMBL" id="CP031043">
    <property type="protein sequence ID" value="QDZ23576.1"/>
    <property type="molecule type" value="Genomic_DNA"/>
</dbReference>
<dbReference type="Pfam" id="PF01399">
    <property type="entry name" value="PCI"/>
    <property type="match status" value="1"/>
</dbReference>
<dbReference type="InterPro" id="IPR045114">
    <property type="entry name" value="Csn12-like"/>
</dbReference>
<evidence type="ECO:0000313" key="3">
    <source>
        <dbReference type="Proteomes" id="UP000316726"/>
    </source>
</evidence>
<dbReference type="STRING" id="1764295.A0A5B8MTD8"/>
<dbReference type="GO" id="GO:0070390">
    <property type="term" value="C:transcription export complex 2"/>
    <property type="evidence" value="ECO:0007669"/>
    <property type="project" value="TreeGrafter"/>
</dbReference>
<gene>
    <name evidence="2" type="ORF">A3770_10p60940</name>
</gene>
<dbReference type="InterPro" id="IPR036388">
    <property type="entry name" value="WH-like_DNA-bd_sf"/>
</dbReference>
<sequence length="421" mass="47517">MVETDVPSYLKKLKRSFARKNGREVAQALDLGIKEGSNSKLPMSLIGESLKRASPAQLGNQCSKFLGSAEPSPKAAEVVAACLLCAREYHCGNLAEAYDQLVAGVQPFLDLFRQEEETWVVEPLHVMVSNLRHCAELADSAIKAAGDERVKPDKLENAGNHLMSCFSAANRPQGDPDKRLATLRIVNSLFRIYFKLNTLRNCKYLIRVVDAKKFVAFPHFQAGDRVTYKFFVGRLAVFDENFDEANDHLSYAFDHCHPSHYTQRRLILKYLVPVKIFAKQSLPSDALLQKYDLAGWYSAIKEAVKTGSVGKFEEALREKMALFVQAGIFLLMEKLRVAVYRRLLKRVKLIHAEMRPEKAVQVPLRYFVGALQWQGYVTDLDEVECIVANLIYNGHVKGYISHKSGVVVLSKKEPFPAMKIY</sequence>
<proteinExistence type="predicted"/>
<protein>
    <recommendedName>
        <fullName evidence="1">PCI domain-containing protein</fullName>
    </recommendedName>
</protein>
<dbReference type="GO" id="GO:0003690">
    <property type="term" value="F:double-stranded DNA binding"/>
    <property type="evidence" value="ECO:0007669"/>
    <property type="project" value="InterPro"/>
</dbReference>
<dbReference type="GO" id="GO:0016973">
    <property type="term" value="P:poly(A)+ mRNA export from nucleus"/>
    <property type="evidence" value="ECO:0007669"/>
    <property type="project" value="TreeGrafter"/>
</dbReference>
<feature type="domain" description="PCI" evidence="1">
    <location>
        <begin position="226"/>
        <end position="414"/>
    </location>
</feature>
<dbReference type="GO" id="GO:0003723">
    <property type="term" value="F:RNA binding"/>
    <property type="evidence" value="ECO:0007669"/>
    <property type="project" value="InterPro"/>
</dbReference>
<dbReference type="GO" id="GO:0000973">
    <property type="term" value="P:post-transcriptional tethering of RNA polymerase II gene DNA at nuclear periphery"/>
    <property type="evidence" value="ECO:0007669"/>
    <property type="project" value="TreeGrafter"/>
</dbReference>
<dbReference type="OrthoDB" id="10252687at2759"/>
<accession>A0A5B8MTD8</accession>
<dbReference type="PROSITE" id="PS50250">
    <property type="entry name" value="PCI"/>
    <property type="match status" value="1"/>
</dbReference>
<dbReference type="GO" id="GO:0006368">
    <property type="term" value="P:transcription elongation by RNA polymerase II"/>
    <property type="evidence" value="ECO:0007669"/>
    <property type="project" value="TreeGrafter"/>
</dbReference>
<evidence type="ECO:0000259" key="1">
    <source>
        <dbReference type="PROSITE" id="PS50250"/>
    </source>
</evidence>
<name>A0A5B8MTD8_9CHLO</name>
<evidence type="ECO:0000313" key="2">
    <source>
        <dbReference type="EMBL" id="QDZ23576.1"/>
    </source>
</evidence>
<dbReference type="SMART" id="SM00753">
    <property type="entry name" value="PAM"/>
    <property type="match status" value="1"/>
</dbReference>
<reference evidence="2 3" key="1">
    <citation type="submission" date="2018-07" db="EMBL/GenBank/DDBJ databases">
        <title>The complete nuclear genome of the prasinophyte Chloropicon primus (CCMP1205).</title>
        <authorList>
            <person name="Pombert J.-F."/>
            <person name="Otis C."/>
            <person name="Turmel M."/>
            <person name="Lemieux C."/>
        </authorList>
    </citation>
    <scope>NUCLEOTIDE SEQUENCE [LARGE SCALE GENOMIC DNA]</scope>
    <source>
        <strain evidence="2 3">CCMP1205</strain>
    </source>
</reference>
<dbReference type="InterPro" id="IPR000717">
    <property type="entry name" value="PCI_dom"/>
</dbReference>